<reference evidence="2 3" key="1">
    <citation type="submission" date="2018-03" db="EMBL/GenBank/DDBJ databases">
        <title>The draft genome of Zobellella taiwanensis JCM 13381.</title>
        <authorList>
            <person name="Liu L."/>
            <person name="Li L."/>
            <person name="Wang T."/>
            <person name="Zhang X."/>
            <person name="Liang L."/>
        </authorList>
    </citation>
    <scope>NUCLEOTIDE SEQUENCE [LARGE SCALE GENOMIC DNA]</scope>
    <source>
        <strain evidence="2 3">JCM 13381</strain>
    </source>
</reference>
<dbReference type="SUPFAM" id="SSF47616">
    <property type="entry name" value="GST C-terminal domain-like"/>
    <property type="match status" value="1"/>
</dbReference>
<dbReference type="Pfam" id="PF13409">
    <property type="entry name" value="GST_N_2"/>
    <property type="match status" value="1"/>
</dbReference>
<dbReference type="Gene3D" id="1.20.1050.10">
    <property type="match status" value="1"/>
</dbReference>
<keyword evidence="2" id="KW-0808">Transferase</keyword>
<organism evidence="2 3">
    <name type="scientific">Zobellella taiwanensis</name>
    <dbReference type="NCBI Taxonomy" id="347535"/>
    <lineage>
        <taxon>Bacteria</taxon>
        <taxon>Pseudomonadati</taxon>
        <taxon>Pseudomonadota</taxon>
        <taxon>Gammaproteobacteria</taxon>
        <taxon>Aeromonadales</taxon>
        <taxon>Aeromonadaceae</taxon>
        <taxon>Zobellella</taxon>
    </lineage>
</organism>
<dbReference type="RefSeq" id="WP_106452984.1">
    <property type="nucleotide sequence ID" value="NZ_PXYH01000007.1"/>
</dbReference>
<dbReference type="InterPro" id="IPR036249">
    <property type="entry name" value="Thioredoxin-like_sf"/>
</dbReference>
<keyword evidence="3" id="KW-1185">Reference proteome</keyword>
<evidence type="ECO:0000259" key="1">
    <source>
        <dbReference type="PROSITE" id="PS50404"/>
    </source>
</evidence>
<comment type="caution">
    <text evidence="2">The sequence shown here is derived from an EMBL/GenBank/DDBJ whole genome shotgun (WGS) entry which is preliminary data.</text>
</comment>
<accession>A0A2P7R314</accession>
<dbReference type="InterPro" id="IPR004045">
    <property type="entry name" value="Glutathione_S-Trfase_N"/>
</dbReference>
<evidence type="ECO:0000313" key="2">
    <source>
        <dbReference type="EMBL" id="PSJ44617.1"/>
    </source>
</evidence>
<dbReference type="Pfam" id="PF13410">
    <property type="entry name" value="GST_C_2"/>
    <property type="match status" value="1"/>
</dbReference>
<dbReference type="EMBL" id="PXYH01000007">
    <property type="protein sequence ID" value="PSJ44617.1"/>
    <property type="molecule type" value="Genomic_DNA"/>
</dbReference>
<gene>
    <name evidence="2" type="ORF">C7I36_06875</name>
</gene>
<dbReference type="InterPro" id="IPR036282">
    <property type="entry name" value="Glutathione-S-Trfase_C_sf"/>
</dbReference>
<dbReference type="Proteomes" id="UP000242181">
    <property type="component" value="Unassembled WGS sequence"/>
</dbReference>
<evidence type="ECO:0000313" key="3">
    <source>
        <dbReference type="Proteomes" id="UP000242181"/>
    </source>
</evidence>
<protein>
    <submittedName>
        <fullName evidence="2">Glutathione S-transferase</fullName>
    </submittedName>
</protein>
<dbReference type="OrthoDB" id="8634103at2"/>
<dbReference type="SUPFAM" id="SSF52833">
    <property type="entry name" value="Thioredoxin-like"/>
    <property type="match status" value="1"/>
</dbReference>
<dbReference type="CDD" id="cd03205">
    <property type="entry name" value="GST_C_6"/>
    <property type="match status" value="1"/>
</dbReference>
<dbReference type="Gene3D" id="3.40.30.10">
    <property type="entry name" value="Glutaredoxin"/>
    <property type="match status" value="1"/>
</dbReference>
<feature type="domain" description="GST N-terminal" evidence="1">
    <location>
        <begin position="1"/>
        <end position="81"/>
    </location>
</feature>
<sequence length="199" mass="22124">MKLYTSPASPFARKVQALAIEAGFGELELIAAQPSPVQPNLDIAIYNPLGQVPTAIAEDGTVLFDSRVICEYIDARQGAGLFPQGPGRWPALVLQSLADGIMDAALLARYEQVTRPEERQWDDWLDGLHGKIRRALHTADAQVPEFADRVHIGTLALACALGYLDFRFPELDWRRDHGRLDAWFKLFSARPSMQDSRPA</sequence>
<dbReference type="AlphaFoldDB" id="A0A2P7R314"/>
<dbReference type="PROSITE" id="PS50404">
    <property type="entry name" value="GST_NTER"/>
    <property type="match status" value="1"/>
</dbReference>
<proteinExistence type="predicted"/>
<dbReference type="GO" id="GO:0016740">
    <property type="term" value="F:transferase activity"/>
    <property type="evidence" value="ECO:0007669"/>
    <property type="project" value="UniProtKB-KW"/>
</dbReference>
<name>A0A2P7R314_9GAMM</name>